<feature type="domain" description="Glycosyltransferase family 28 N-terminal" evidence="10">
    <location>
        <begin position="162"/>
        <end position="302"/>
    </location>
</feature>
<dbReference type="SUPFAM" id="SSF53756">
    <property type="entry name" value="UDP-Glycosyltransferase/glycogen phosphorylase"/>
    <property type="match status" value="1"/>
</dbReference>
<dbReference type="GO" id="GO:0005975">
    <property type="term" value="P:carbohydrate metabolic process"/>
    <property type="evidence" value="ECO:0007669"/>
    <property type="project" value="InterPro"/>
</dbReference>
<keyword evidence="7" id="KW-0472">Membrane</keyword>
<dbReference type="EMBL" id="LVLJ01001849">
    <property type="protein sequence ID" value="OAE27669.1"/>
    <property type="molecule type" value="Genomic_DNA"/>
</dbReference>
<protein>
    <recommendedName>
        <fullName evidence="14">Glycosyl transferase family 28 C-terminal domain-containing protein</fullName>
    </recommendedName>
</protein>
<dbReference type="InterPro" id="IPR007235">
    <property type="entry name" value="Glyco_trans_28_C"/>
</dbReference>
<keyword evidence="2" id="KW-0132">Cell division</keyword>
<evidence type="ECO:0000259" key="11">
    <source>
        <dbReference type="Pfam" id="PF04101"/>
    </source>
</evidence>
<organism evidence="12 13">
    <name type="scientific">Marchantia polymorpha subsp. ruderalis</name>
    <dbReference type="NCBI Taxonomy" id="1480154"/>
    <lineage>
        <taxon>Eukaryota</taxon>
        <taxon>Viridiplantae</taxon>
        <taxon>Streptophyta</taxon>
        <taxon>Embryophyta</taxon>
        <taxon>Marchantiophyta</taxon>
        <taxon>Marchantiopsida</taxon>
        <taxon>Marchantiidae</taxon>
        <taxon>Marchantiales</taxon>
        <taxon>Marchantiaceae</taxon>
        <taxon>Marchantia</taxon>
    </lineage>
</organism>
<evidence type="ECO:0000259" key="10">
    <source>
        <dbReference type="Pfam" id="PF03033"/>
    </source>
</evidence>
<keyword evidence="9" id="KW-0961">Cell wall biogenesis/degradation</keyword>
<keyword evidence="13" id="KW-1185">Reference proteome</keyword>
<evidence type="ECO:0000256" key="8">
    <source>
        <dbReference type="ARBA" id="ARBA00023306"/>
    </source>
</evidence>
<keyword evidence="4" id="KW-0808">Transferase</keyword>
<evidence type="ECO:0000256" key="4">
    <source>
        <dbReference type="ARBA" id="ARBA00022679"/>
    </source>
</evidence>
<reference evidence="12" key="1">
    <citation type="submission" date="2016-03" db="EMBL/GenBank/DDBJ databases">
        <title>Mechanisms controlling the formation of the plant cell surface in tip-growing cells are functionally conserved among land plants.</title>
        <authorList>
            <person name="Honkanen S."/>
            <person name="Jones V.A."/>
            <person name="Morieri G."/>
            <person name="Champion C."/>
            <person name="Hetherington A.J."/>
            <person name="Kelly S."/>
            <person name="Saint-Marcoux D."/>
            <person name="Proust H."/>
            <person name="Prescott H."/>
            <person name="Dolan L."/>
        </authorList>
    </citation>
    <scope>NUCLEOTIDE SEQUENCE [LARGE SCALE GENOMIC DNA]</scope>
    <source>
        <tissue evidence="12">Whole gametophyte</tissue>
    </source>
</reference>
<keyword evidence="6" id="KW-0573">Peptidoglycan synthesis</keyword>
<evidence type="ECO:0000256" key="6">
    <source>
        <dbReference type="ARBA" id="ARBA00022984"/>
    </source>
</evidence>
<dbReference type="Pfam" id="PF04101">
    <property type="entry name" value="Glyco_tran_28_C"/>
    <property type="match status" value="1"/>
</dbReference>
<dbReference type="NCBIfam" id="TIGR01133">
    <property type="entry name" value="murG"/>
    <property type="match status" value="1"/>
</dbReference>
<evidence type="ECO:0008006" key="14">
    <source>
        <dbReference type="Google" id="ProtNLM"/>
    </source>
</evidence>
<dbReference type="InterPro" id="IPR004276">
    <property type="entry name" value="GlycoTrans_28_N"/>
</dbReference>
<dbReference type="PANTHER" id="PTHR21015">
    <property type="entry name" value="UDP-N-ACETYLGLUCOSAMINE--N-ACETYLMURAMYL-(PENTAPEPTIDE) PYROPHOSPHORYL-UNDECAPRENOL N-ACETYLGLUCOSAMINE TRANSFERASE 1"/>
    <property type="match status" value="1"/>
</dbReference>
<name>A0A176W3R0_MARPO</name>
<keyword evidence="1" id="KW-1003">Cell membrane</keyword>
<gene>
    <name evidence="12" type="ORF">AXG93_3137s1090</name>
</gene>
<accession>A0A176W3R0</accession>
<dbReference type="Proteomes" id="UP000077202">
    <property type="component" value="Unassembled WGS sequence"/>
</dbReference>
<dbReference type="CDD" id="cd03785">
    <property type="entry name" value="GT28_MurG"/>
    <property type="match status" value="1"/>
</dbReference>
<evidence type="ECO:0000256" key="3">
    <source>
        <dbReference type="ARBA" id="ARBA00022676"/>
    </source>
</evidence>
<evidence type="ECO:0000256" key="9">
    <source>
        <dbReference type="ARBA" id="ARBA00023316"/>
    </source>
</evidence>
<evidence type="ECO:0000313" key="12">
    <source>
        <dbReference type="EMBL" id="OAE27669.1"/>
    </source>
</evidence>
<proteinExistence type="inferred from homology"/>
<keyword evidence="3" id="KW-0328">Glycosyltransferase</keyword>
<sequence>MFTPAHLFWCEGSESGRSSRCERLRFGPSPGVGFTRLAWRGFGCGFGFWDASDVRRQTWSIPIVRVRALRCISTTRGGIAGGHVGDGFGIHGVAFALEMAVLMRTLGLINFSPKNAGISGVLHVSGNVKPTKCLVCARSMGTAKVFALTSEVSTSQEEAFRILMVAGGTGGHIYPAIAIADEIKNLNKTAQVQFAGTKDRMEWSAVPQAGYELSVVPAVAIRRPFYSLQNLLVPAKLLIAMFACWKLLNRIRPHVVVGTGGYVSGPLCLAAAISGFPVVIQEQNAYAGITNRLLGKIAQTIFVAFWAATAYFPKDRCMLYGNPTRVELRQYVSAAVARRYFFPQDERRIADHGHYSEKRKKKEMVLILGGSLGALAINEAVADMAVKSLEENSERHIIWQTGPKYYEEMVQRVGQTHPRLAIYPYVSAMHMAYAAADLVVARAGAITCSELLVTGKPSILIPSRNVAEDHQTKNAEAMAEGGSARVLSESALSSSSLASMIDELLGDDVLLTDMMEKALRAATPDASNQIAQHIIRLANKRVSGVMA</sequence>
<dbReference type="Pfam" id="PF03033">
    <property type="entry name" value="Glyco_transf_28"/>
    <property type="match status" value="1"/>
</dbReference>
<evidence type="ECO:0000256" key="7">
    <source>
        <dbReference type="ARBA" id="ARBA00023136"/>
    </source>
</evidence>
<dbReference type="HAMAP" id="MF_00033">
    <property type="entry name" value="MurG"/>
    <property type="match status" value="1"/>
</dbReference>
<evidence type="ECO:0000256" key="1">
    <source>
        <dbReference type="ARBA" id="ARBA00022475"/>
    </source>
</evidence>
<feature type="domain" description="Glycosyl transferase family 28 C-terminal" evidence="11">
    <location>
        <begin position="364"/>
        <end position="529"/>
    </location>
</feature>
<dbReference type="InterPro" id="IPR006009">
    <property type="entry name" value="GlcNAc_MurG"/>
</dbReference>
<dbReference type="GO" id="GO:0071555">
    <property type="term" value="P:cell wall organization"/>
    <property type="evidence" value="ECO:0007669"/>
    <property type="project" value="UniProtKB-KW"/>
</dbReference>
<dbReference type="AlphaFoldDB" id="A0A176W3R0"/>
<dbReference type="GO" id="GO:0051301">
    <property type="term" value="P:cell division"/>
    <property type="evidence" value="ECO:0007669"/>
    <property type="project" value="UniProtKB-KW"/>
</dbReference>
<keyword evidence="8" id="KW-0131">Cell cycle</keyword>
<dbReference type="PANTHER" id="PTHR21015:SF22">
    <property type="entry name" value="GLYCOSYLTRANSFERASE"/>
    <property type="match status" value="1"/>
</dbReference>
<dbReference type="GO" id="GO:0050511">
    <property type="term" value="F:undecaprenyldiphospho-muramoylpentapeptide beta-N-acetylglucosaminyltransferase activity"/>
    <property type="evidence" value="ECO:0007669"/>
    <property type="project" value="InterPro"/>
</dbReference>
<keyword evidence="5" id="KW-0133">Cell shape</keyword>
<evidence type="ECO:0000256" key="2">
    <source>
        <dbReference type="ARBA" id="ARBA00022618"/>
    </source>
</evidence>
<evidence type="ECO:0000313" key="13">
    <source>
        <dbReference type="Proteomes" id="UP000077202"/>
    </source>
</evidence>
<evidence type="ECO:0000256" key="5">
    <source>
        <dbReference type="ARBA" id="ARBA00022960"/>
    </source>
</evidence>
<comment type="caution">
    <text evidence="12">The sequence shown here is derived from an EMBL/GenBank/DDBJ whole genome shotgun (WGS) entry which is preliminary data.</text>
</comment>
<dbReference type="GO" id="GO:0008360">
    <property type="term" value="P:regulation of cell shape"/>
    <property type="evidence" value="ECO:0007669"/>
    <property type="project" value="UniProtKB-KW"/>
</dbReference>
<dbReference type="Gene3D" id="3.40.50.2000">
    <property type="entry name" value="Glycogen Phosphorylase B"/>
    <property type="match status" value="2"/>
</dbReference>